<feature type="transmembrane region" description="Helical" evidence="1">
    <location>
        <begin position="91"/>
        <end position="110"/>
    </location>
</feature>
<sequence>MMIRTRKRVDSYWFALAACFGVAIGAATTIAMPWLLIVGGVSIFLPLIVGFSYGQFGPGVRDSKVSGSPAITVAAMAFSLIAMLLRDSPVVAWAGPVLGVASFAGMYLCLRRYGHFYVPVRSSCRAQEGMKLVTDDEGLQFARQPKQ</sequence>
<dbReference type="RefSeq" id="WP_064722748.1">
    <property type="nucleotide sequence ID" value="NZ_BDDW01000007.1"/>
</dbReference>
<keyword evidence="1" id="KW-0812">Transmembrane</keyword>
<protein>
    <submittedName>
        <fullName evidence="2">Uncharacterized protein</fullName>
    </submittedName>
</protein>
<evidence type="ECO:0000256" key="1">
    <source>
        <dbReference type="SAM" id="Phobius"/>
    </source>
</evidence>
<dbReference type="EMBL" id="JAUSSW010000005">
    <property type="protein sequence ID" value="MDQ0102570.1"/>
    <property type="molecule type" value="Genomic_DNA"/>
</dbReference>
<dbReference type="Proteomes" id="UP001244563">
    <property type="component" value="Unassembled WGS sequence"/>
</dbReference>
<keyword evidence="1" id="KW-0472">Membrane</keyword>
<comment type="caution">
    <text evidence="2">The sequence shown here is derived from an EMBL/GenBank/DDBJ whole genome shotgun (WGS) entry which is preliminary data.</text>
</comment>
<evidence type="ECO:0000313" key="2">
    <source>
        <dbReference type="EMBL" id="MDQ0102570.1"/>
    </source>
</evidence>
<feature type="transmembrane region" description="Helical" evidence="1">
    <location>
        <begin position="34"/>
        <end position="53"/>
    </location>
</feature>
<gene>
    <name evidence="2" type="ORF">J2T10_002223</name>
</gene>
<reference evidence="2 3" key="1">
    <citation type="submission" date="2023-07" db="EMBL/GenBank/DDBJ databases">
        <title>Sorghum-associated microbial communities from plants grown in Nebraska, USA.</title>
        <authorList>
            <person name="Schachtman D."/>
        </authorList>
    </citation>
    <scope>NUCLEOTIDE SEQUENCE [LARGE SCALE GENOMIC DNA]</scope>
    <source>
        <strain evidence="2 3">CC523</strain>
    </source>
</reference>
<name>A0ABT9TMF5_PAENI</name>
<feature type="transmembrane region" description="Helical" evidence="1">
    <location>
        <begin position="12"/>
        <end position="28"/>
    </location>
</feature>
<keyword evidence="1" id="KW-1133">Transmembrane helix</keyword>
<evidence type="ECO:0000313" key="3">
    <source>
        <dbReference type="Proteomes" id="UP001244563"/>
    </source>
</evidence>
<feature type="transmembrane region" description="Helical" evidence="1">
    <location>
        <begin position="65"/>
        <end position="85"/>
    </location>
</feature>
<keyword evidence="3" id="KW-1185">Reference proteome</keyword>
<organism evidence="2 3">
    <name type="scientific">Paenarthrobacter nicotinovorans</name>
    <name type="common">Arthrobacter nicotinovorans</name>
    <dbReference type="NCBI Taxonomy" id="29320"/>
    <lineage>
        <taxon>Bacteria</taxon>
        <taxon>Bacillati</taxon>
        <taxon>Actinomycetota</taxon>
        <taxon>Actinomycetes</taxon>
        <taxon>Micrococcales</taxon>
        <taxon>Micrococcaceae</taxon>
        <taxon>Paenarthrobacter</taxon>
    </lineage>
</organism>
<proteinExistence type="predicted"/>
<accession>A0ABT9TMF5</accession>